<organism evidence="3 4">
    <name type="scientific">Streptomyces mooreae</name>
    <dbReference type="NCBI Taxonomy" id="3075523"/>
    <lineage>
        <taxon>Bacteria</taxon>
        <taxon>Bacillati</taxon>
        <taxon>Actinomycetota</taxon>
        <taxon>Actinomycetes</taxon>
        <taxon>Kitasatosporales</taxon>
        <taxon>Streptomycetaceae</taxon>
        <taxon>Streptomyces</taxon>
    </lineage>
</organism>
<dbReference type="EMBL" id="JAVRFE010000007">
    <property type="protein sequence ID" value="MDT0455546.1"/>
    <property type="molecule type" value="Genomic_DNA"/>
</dbReference>
<feature type="compositionally biased region" description="Acidic residues" evidence="1">
    <location>
        <begin position="81"/>
        <end position="92"/>
    </location>
</feature>
<keyword evidence="2" id="KW-1133">Transmembrane helix</keyword>
<dbReference type="Proteomes" id="UP001180551">
    <property type="component" value="Unassembled WGS sequence"/>
</dbReference>
<feature type="region of interest" description="Disordered" evidence="1">
    <location>
        <begin position="164"/>
        <end position="188"/>
    </location>
</feature>
<reference evidence="3" key="1">
    <citation type="submission" date="2024-05" db="EMBL/GenBank/DDBJ databases">
        <title>30 novel species of actinomycetes from the DSMZ collection.</title>
        <authorList>
            <person name="Nouioui I."/>
        </authorList>
    </citation>
    <scope>NUCLEOTIDE SEQUENCE</scope>
    <source>
        <strain evidence="3">DSM 41527</strain>
    </source>
</reference>
<accession>A0ABU2T2U3</accession>
<evidence type="ECO:0000313" key="3">
    <source>
        <dbReference type="EMBL" id="MDT0455546.1"/>
    </source>
</evidence>
<keyword evidence="2" id="KW-0812">Transmembrane</keyword>
<keyword evidence="4" id="KW-1185">Reference proteome</keyword>
<evidence type="ECO:0000256" key="1">
    <source>
        <dbReference type="SAM" id="MobiDB-lite"/>
    </source>
</evidence>
<feature type="transmembrane region" description="Helical" evidence="2">
    <location>
        <begin position="141"/>
        <end position="161"/>
    </location>
</feature>
<gene>
    <name evidence="3" type="ORF">RM550_07310</name>
</gene>
<dbReference type="RefSeq" id="WP_311622886.1">
    <property type="nucleotide sequence ID" value="NZ_JAVRFE010000007.1"/>
</dbReference>
<name>A0ABU2T2U3_9ACTN</name>
<evidence type="ECO:0000256" key="2">
    <source>
        <dbReference type="SAM" id="Phobius"/>
    </source>
</evidence>
<proteinExistence type="predicted"/>
<feature type="compositionally biased region" description="Low complexity" evidence="1">
    <location>
        <begin position="60"/>
        <end position="70"/>
    </location>
</feature>
<feature type="compositionally biased region" description="Basic and acidic residues" evidence="1">
    <location>
        <begin position="171"/>
        <end position="184"/>
    </location>
</feature>
<comment type="caution">
    <text evidence="3">The sequence shown here is derived from an EMBL/GenBank/DDBJ whole genome shotgun (WGS) entry which is preliminary data.</text>
</comment>
<sequence>MSAVTEVRALTRGSGAALTALLSGSMVLAGRGCRCASRALSWAWDQASVDAPATAAAQTKADKAAQAAKARANKSKKANTDEQDENGQEDPEEVKALPVKAVRRPALESLAMLALGGVMAAGAVATLGTVAWPYLQQLAPWRGLIAGVGGLAWMVAAWMVAPPPAEDEHQDDGQEHEDVEHEDGGLSPGDLLGRHVLAELAELEKQGRPGLHVTALITSAEEAGLLAADAMDKTAMRAWLEATGLPVTKSVKVAGEVDYGVRIDRVREALGMGPTEALERAFGGAPASTTPAAPVEAPVTPVVAPAQAPCLTLLKPLPDGGSQDAAQGAA</sequence>
<keyword evidence="2" id="KW-0472">Membrane</keyword>
<feature type="region of interest" description="Disordered" evidence="1">
    <location>
        <begin position="60"/>
        <end position="97"/>
    </location>
</feature>
<evidence type="ECO:0000313" key="4">
    <source>
        <dbReference type="Proteomes" id="UP001180551"/>
    </source>
</evidence>
<feature type="transmembrane region" description="Helical" evidence="2">
    <location>
        <begin position="110"/>
        <end position="135"/>
    </location>
</feature>
<protein>
    <submittedName>
        <fullName evidence="3">Uncharacterized protein</fullName>
    </submittedName>
</protein>